<accession>A0AAW0N5D4</accession>
<dbReference type="Proteomes" id="UP001460270">
    <property type="component" value="Unassembled WGS sequence"/>
</dbReference>
<dbReference type="EMBL" id="JBBPFD010000018">
    <property type="protein sequence ID" value="KAK7889352.1"/>
    <property type="molecule type" value="Genomic_DNA"/>
</dbReference>
<keyword evidence="3" id="KW-1185">Reference proteome</keyword>
<dbReference type="AlphaFoldDB" id="A0AAW0N5D4"/>
<evidence type="ECO:0000256" key="1">
    <source>
        <dbReference type="SAM" id="Phobius"/>
    </source>
</evidence>
<comment type="caution">
    <text evidence="2">The sequence shown here is derived from an EMBL/GenBank/DDBJ whole genome shotgun (WGS) entry which is preliminary data.</text>
</comment>
<proteinExistence type="predicted"/>
<keyword evidence="1" id="KW-0812">Transmembrane</keyword>
<reference evidence="3" key="1">
    <citation type="submission" date="2024-04" db="EMBL/GenBank/DDBJ databases">
        <title>Salinicola lusitanus LLJ914,a marine bacterium isolated from the Okinawa Trough.</title>
        <authorList>
            <person name="Li J."/>
        </authorList>
    </citation>
    <scope>NUCLEOTIDE SEQUENCE [LARGE SCALE GENOMIC DNA]</scope>
</reference>
<evidence type="ECO:0000313" key="2">
    <source>
        <dbReference type="EMBL" id="KAK7889352.1"/>
    </source>
</evidence>
<name>A0AAW0N5D4_9GOBI</name>
<feature type="transmembrane region" description="Helical" evidence="1">
    <location>
        <begin position="6"/>
        <end position="25"/>
    </location>
</feature>
<evidence type="ECO:0000313" key="3">
    <source>
        <dbReference type="Proteomes" id="UP001460270"/>
    </source>
</evidence>
<gene>
    <name evidence="2" type="ORF">WMY93_024912</name>
</gene>
<sequence>MFGYVWIWLHTLSLIVGVLLVGSWAETTLRHLNPDTVGTDFQSRLIYTSNMTAQHIRSRRSTDAAHFDILGPSHLSALRNLLSDRKITVRFGLRISVPDELLEPQLQLLLNKQPVLYNAGNKAGLFSMRVLEIKKISNTL</sequence>
<organism evidence="2 3">
    <name type="scientific">Mugilogobius chulae</name>
    <name type="common">yellowstripe goby</name>
    <dbReference type="NCBI Taxonomy" id="88201"/>
    <lineage>
        <taxon>Eukaryota</taxon>
        <taxon>Metazoa</taxon>
        <taxon>Chordata</taxon>
        <taxon>Craniata</taxon>
        <taxon>Vertebrata</taxon>
        <taxon>Euteleostomi</taxon>
        <taxon>Actinopterygii</taxon>
        <taxon>Neopterygii</taxon>
        <taxon>Teleostei</taxon>
        <taxon>Neoteleostei</taxon>
        <taxon>Acanthomorphata</taxon>
        <taxon>Gobiaria</taxon>
        <taxon>Gobiiformes</taxon>
        <taxon>Gobioidei</taxon>
        <taxon>Gobiidae</taxon>
        <taxon>Gobionellinae</taxon>
        <taxon>Mugilogobius</taxon>
    </lineage>
</organism>
<keyword evidence="1" id="KW-0472">Membrane</keyword>
<keyword evidence="1" id="KW-1133">Transmembrane helix</keyword>
<protein>
    <submittedName>
        <fullName evidence="2">Uncharacterized protein</fullName>
    </submittedName>
</protein>